<dbReference type="AlphaFoldDB" id="A0A0F8XKT9"/>
<sequence>MPAESKKQQGAAGAALAVKRGQAPLSSLKGAARGMHKSMTPAELAHFAGSPRTTKEVIG</sequence>
<organism evidence="2">
    <name type="scientific">marine sediment metagenome</name>
    <dbReference type="NCBI Taxonomy" id="412755"/>
    <lineage>
        <taxon>unclassified sequences</taxon>
        <taxon>metagenomes</taxon>
        <taxon>ecological metagenomes</taxon>
    </lineage>
</organism>
<feature type="non-terminal residue" evidence="2">
    <location>
        <position position="59"/>
    </location>
</feature>
<proteinExistence type="predicted"/>
<evidence type="ECO:0000313" key="2">
    <source>
        <dbReference type="EMBL" id="KKK61715.1"/>
    </source>
</evidence>
<comment type="caution">
    <text evidence="2">The sequence shown here is derived from an EMBL/GenBank/DDBJ whole genome shotgun (WGS) entry which is preliminary data.</text>
</comment>
<dbReference type="EMBL" id="LAZR01062347">
    <property type="protein sequence ID" value="KKK61715.1"/>
    <property type="molecule type" value="Genomic_DNA"/>
</dbReference>
<dbReference type="Pfam" id="PF11450">
    <property type="entry name" value="DUF3008"/>
    <property type="match status" value="1"/>
</dbReference>
<gene>
    <name evidence="2" type="ORF">LCGC14_3011590</name>
</gene>
<accession>A0A0F8XKT9</accession>
<name>A0A0F8XKT9_9ZZZZ</name>
<dbReference type="InterPro" id="IPR021553">
    <property type="entry name" value="DUF3008"/>
</dbReference>
<evidence type="ECO:0008006" key="3">
    <source>
        <dbReference type="Google" id="ProtNLM"/>
    </source>
</evidence>
<evidence type="ECO:0000256" key="1">
    <source>
        <dbReference type="SAM" id="MobiDB-lite"/>
    </source>
</evidence>
<feature type="compositionally biased region" description="Low complexity" evidence="1">
    <location>
        <begin position="8"/>
        <end position="21"/>
    </location>
</feature>
<protein>
    <recommendedName>
        <fullName evidence="3">DUF3008 domain-containing protein</fullName>
    </recommendedName>
</protein>
<reference evidence="2" key="1">
    <citation type="journal article" date="2015" name="Nature">
        <title>Complex archaea that bridge the gap between prokaryotes and eukaryotes.</title>
        <authorList>
            <person name="Spang A."/>
            <person name="Saw J.H."/>
            <person name="Jorgensen S.L."/>
            <person name="Zaremba-Niedzwiedzka K."/>
            <person name="Martijn J."/>
            <person name="Lind A.E."/>
            <person name="van Eijk R."/>
            <person name="Schleper C."/>
            <person name="Guy L."/>
            <person name="Ettema T.J."/>
        </authorList>
    </citation>
    <scope>NUCLEOTIDE SEQUENCE</scope>
</reference>
<feature type="region of interest" description="Disordered" evidence="1">
    <location>
        <begin position="1"/>
        <end position="21"/>
    </location>
</feature>